<dbReference type="PROSITE" id="PS50076">
    <property type="entry name" value="DNAJ_2"/>
    <property type="match status" value="1"/>
</dbReference>
<reference evidence="3" key="1">
    <citation type="submission" date="2023-08" db="EMBL/GenBank/DDBJ databases">
        <authorList>
            <person name="Audoor S."/>
            <person name="Bilcke G."/>
        </authorList>
    </citation>
    <scope>NUCLEOTIDE SEQUENCE</scope>
</reference>
<dbReference type="SUPFAM" id="SSF46565">
    <property type="entry name" value="Chaperone J-domain"/>
    <property type="match status" value="1"/>
</dbReference>
<dbReference type="InterPro" id="IPR036869">
    <property type="entry name" value="J_dom_sf"/>
</dbReference>
<sequence>MTKATYYEILEVSKDATSLEIKKAYRKLALKHHPDRNQGSKESTEKFKQIGEAYECLSDATKRRDYDTQLKYGTTQSHQTATNAPTNVPYNSSPSPFHRPSVDPFAQFDHLFRNDPFFQEAFKDLDDEFATRFQNQTSSGRGSSSSEGWVPWLLRRCGIQFEMTSVSTVNGRQTATSYSTGQKNTYTAKKSSTYIDRQGRTVTVKSMEKNGNRIEDRYIQDKLVERRVNGVVEDVQKIKE</sequence>
<evidence type="ECO:0000313" key="3">
    <source>
        <dbReference type="EMBL" id="CAJ1961949.1"/>
    </source>
</evidence>
<dbReference type="PANTHER" id="PTHR43948">
    <property type="entry name" value="DNAJ HOMOLOG SUBFAMILY B"/>
    <property type="match status" value="1"/>
</dbReference>
<dbReference type="InterPro" id="IPR001623">
    <property type="entry name" value="DnaJ_domain"/>
</dbReference>
<dbReference type="CDD" id="cd06257">
    <property type="entry name" value="DnaJ"/>
    <property type="match status" value="1"/>
</dbReference>
<dbReference type="AlphaFoldDB" id="A0AAD2G3Y2"/>
<dbReference type="GO" id="GO:0044183">
    <property type="term" value="F:protein folding chaperone"/>
    <property type="evidence" value="ECO:0007669"/>
    <property type="project" value="TreeGrafter"/>
</dbReference>
<gene>
    <name evidence="3" type="ORF">CYCCA115_LOCUS19454</name>
</gene>
<feature type="domain" description="J" evidence="2">
    <location>
        <begin position="5"/>
        <end position="70"/>
    </location>
</feature>
<dbReference type="PRINTS" id="PR00625">
    <property type="entry name" value="JDOMAIN"/>
</dbReference>
<organism evidence="3 4">
    <name type="scientific">Cylindrotheca closterium</name>
    <dbReference type="NCBI Taxonomy" id="2856"/>
    <lineage>
        <taxon>Eukaryota</taxon>
        <taxon>Sar</taxon>
        <taxon>Stramenopiles</taxon>
        <taxon>Ochrophyta</taxon>
        <taxon>Bacillariophyta</taxon>
        <taxon>Bacillariophyceae</taxon>
        <taxon>Bacillariophycidae</taxon>
        <taxon>Bacillariales</taxon>
        <taxon>Bacillariaceae</taxon>
        <taxon>Cylindrotheca</taxon>
    </lineage>
</organism>
<feature type="region of interest" description="Disordered" evidence="1">
    <location>
        <begin position="74"/>
        <end position="96"/>
    </location>
</feature>
<dbReference type="GO" id="GO:0005737">
    <property type="term" value="C:cytoplasm"/>
    <property type="evidence" value="ECO:0007669"/>
    <property type="project" value="TreeGrafter"/>
</dbReference>
<name>A0AAD2G3Y2_9STRA</name>
<dbReference type="Proteomes" id="UP001295423">
    <property type="component" value="Unassembled WGS sequence"/>
</dbReference>
<accession>A0AAD2G3Y2</accession>
<evidence type="ECO:0000259" key="2">
    <source>
        <dbReference type="PROSITE" id="PS50076"/>
    </source>
</evidence>
<dbReference type="Pfam" id="PF00226">
    <property type="entry name" value="DnaJ"/>
    <property type="match status" value="1"/>
</dbReference>
<dbReference type="PANTHER" id="PTHR43948:SF10">
    <property type="entry name" value="MRJ, ISOFORM E"/>
    <property type="match status" value="1"/>
</dbReference>
<evidence type="ECO:0000313" key="4">
    <source>
        <dbReference type="Proteomes" id="UP001295423"/>
    </source>
</evidence>
<keyword evidence="4" id="KW-1185">Reference proteome</keyword>
<dbReference type="SMART" id="SM00271">
    <property type="entry name" value="DnaJ"/>
    <property type="match status" value="1"/>
</dbReference>
<feature type="compositionally biased region" description="Polar residues" evidence="1">
    <location>
        <begin position="74"/>
        <end position="95"/>
    </location>
</feature>
<protein>
    <recommendedName>
        <fullName evidence="2">J domain-containing protein</fullName>
    </recommendedName>
</protein>
<dbReference type="InterPro" id="IPR018253">
    <property type="entry name" value="DnaJ_domain_CS"/>
</dbReference>
<dbReference type="Gene3D" id="1.10.287.110">
    <property type="entry name" value="DnaJ domain"/>
    <property type="match status" value="1"/>
</dbReference>
<evidence type="ECO:0000256" key="1">
    <source>
        <dbReference type="SAM" id="MobiDB-lite"/>
    </source>
</evidence>
<dbReference type="PROSITE" id="PS00636">
    <property type="entry name" value="DNAJ_1"/>
    <property type="match status" value="1"/>
</dbReference>
<proteinExistence type="predicted"/>
<dbReference type="EMBL" id="CAKOGP040002091">
    <property type="protein sequence ID" value="CAJ1961949.1"/>
    <property type="molecule type" value="Genomic_DNA"/>
</dbReference>
<dbReference type="GO" id="GO:0051087">
    <property type="term" value="F:protein-folding chaperone binding"/>
    <property type="evidence" value="ECO:0007669"/>
    <property type="project" value="TreeGrafter"/>
</dbReference>
<dbReference type="GO" id="GO:0051082">
    <property type="term" value="F:unfolded protein binding"/>
    <property type="evidence" value="ECO:0007669"/>
    <property type="project" value="TreeGrafter"/>
</dbReference>
<comment type="caution">
    <text evidence="3">The sequence shown here is derived from an EMBL/GenBank/DDBJ whole genome shotgun (WGS) entry which is preliminary data.</text>
</comment>